<proteinExistence type="predicted"/>
<feature type="compositionally biased region" description="Polar residues" evidence="1">
    <location>
        <begin position="1"/>
        <end position="20"/>
    </location>
</feature>
<protein>
    <submittedName>
        <fullName evidence="2">Uncharacterized protein</fullName>
    </submittedName>
</protein>
<reference evidence="2" key="1">
    <citation type="submission" date="2020-02" db="EMBL/GenBank/DDBJ databases">
        <authorList>
            <person name="Meier V. D."/>
        </authorList>
    </citation>
    <scope>NUCLEOTIDE SEQUENCE</scope>
    <source>
        <strain evidence="2">AVDCRST_MAG31</strain>
    </source>
</reference>
<name>A0A6J4SNR3_9SPHN</name>
<dbReference type="AlphaFoldDB" id="A0A6J4SNR3"/>
<organism evidence="2">
    <name type="scientific">uncultured Sphingomonas sp</name>
    <dbReference type="NCBI Taxonomy" id="158754"/>
    <lineage>
        <taxon>Bacteria</taxon>
        <taxon>Pseudomonadati</taxon>
        <taxon>Pseudomonadota</taxon>
        <taxon>Alphaproteobacteria</taxon>
        <taxon>Sphingomonadales</taxon>
        <taxon>Sphingomonadaceae</taxon>
        <taxon>Sphingomonas</taxon>
        <taxon>environmental samples</taxon>
    </lineage>
</organism>
<feature type="region of interest" description="Disordered" evidence="1">
    <location>
        <begin position="1"/>
        <end position="26"/>
    </location>
</feature>
<evidence type="ECO:0000313" key="2">
    <source>
        <dbReference type="EMBL" id="CAA9498716.1"/>
    </source>
</evidence>
<dbReference type="EMBL" id="CADCWA010000013">
    <property type="protein sequence ID" value="CAA9498716.1"/>
    <property type="molecule type" value="Genomic_DNA"/>
</dbReference>
<gene>
    <name evidence="2" type="ORF">AVDCRST_MAG31-227</name>
</gene>
<evidence type="ECO:0000256" key="1">
    <source>
        <dbReference type="SAM" id="MobiDB-lite"/>
    </source>
</evidence>
<accession>A0A6J4SNR3</accession>
<sequence>MTRDSGSGDQGTRSPSSSCSAMARPKATVLPDPVLADTIRSRPCASSLITADWTDVRLSKPREVSAPARAPLMFGCCMMLAPTRQQYGVVARDEPAALQRTR</sequence>